<comment type="caution">
    <text evidence="1">The sequence shown here is derived from an EMBL/GenBank/DDBJ whole genome shotgun (WGS) entry which is preliminary data.</text>
</comment>
<organism evidence="1 2">
    <name type="scientific">Bradyrhizobium campsiandrae</name>
    <dbReference type="NCBI Taxonomy" id="1729892"/>
    <lineage>
        <taxon>Bacteria</taxon>
        <taxon>Pseudomonadati</taxon>
        <taxon>Pseudomonadota</taxon>
        <taxon>Alphaproteobacteria</taxon>
        <taxon>Hyphomicrobiales</taxon>
        <taxon>Nitrobacteraceae</taxon>
        <taxon>Bradyrhizobium</taxon>
    </lineage>
</organism>
<evidence type="ECO:0000313" key="2">
    <source>
        <dbReference type="Proteomes" id="UP000639516"/>
    </source>
</evidence>
<dbReference type="RefSeq" id="WP_188108255.1">
    <property type="nucleotide sequence ID" value="NZ_JAANIH010000118.1"/>
</dbReference>
<proteinExistence type="predicted"/>
<keyword evidence="2" id="KW-1185">Reference proteome</keyword>
<sequence length="154" mass="17688">MNDDKRRIAAAKLEEEQRQTNEAIGAFIFEFSQLEFTIRARLARVLGLKDSMADIVIGPYDFAMLCVVSRESMLAKKRVSKKRKKAVEAFFKDCLTLNSQNRLIVAHALWTIGGASHISRSSLKRKIHFSDLDDLRAETGKAHQLMMRMFRDRI</sequence>
<gene>
    <name evidence="1" type="ORF">HA482_40995</name>
</gene>
<protein>
    <submittedName>
        <fullName evidence="1">Uncharacterized protein</fullName>
    </submittedName>
</protein>
<reference evidence="1 2" key="1">
    <citation type="journal article" date="2020" name="Arch. Microbiol.">
        <title>Bradyrhizobium campsiandrae sp. nov., a nitrogen-fixing bacterial strain isolated from a native leguminous tree from the Amazon adapted to flooded conditions.</title>
        <authorList>
            <person name="Cabral Michel D."/>
            <person name="Martins da Costa E."/>
            <person name="Azarias Guimaraes A."/>
            <person name="Soares de Carvalho T."/>
            <person name="Santos de Castro Caputo P."/>
            <person name="Willems A."/>
            <person name="de Souza Moreira F.M."/>
        </authorList>
    </citation>
    <scope>NUCLEOTIDE SEQUENCE [LARGE SCALE GENOMIC DNA]</scope>
    <source>
        <strain evidence="2">INPA 384B</strain>
    </source>
</reference>
<evidence type="ECO:0000313" key="1">
    <source>
        <dbReference type="EMBL" id="MBC9984556.1"/>
    </source>
</evidence>
<dbReference type="Proteomes" id="UP000639516">
    <property type="component" value="Unassembled WGS sequence"/>
</dbReference>
<name>A0ABR7ULT3_9BRAD</name>
<dbReference type="EMBL" id="JAATTO010000122">
    <property type="protein sequence ID" value="MBC9984556.1"/>
    <property type="molecule type" value="Genomic_DNA"/>
</dbReference>
<accession>A0ABR7ULT3</accession>